<dbReference type="InterPro" id="IPR050659">
    <property type="entry name" value="Peptidase_M24B"/>
</dbReference>
<dbReference type="AlphaFoldDB" id="F5YLG4"/>
<protein>
    <submittedName>
        <fullName evidence="3">Putative Xaa-Pro aminopeptidase</fullName>
    </submittedName>
</protein>
<dbReference type="PANTHER" id="PTHR46112">
    <property type="entry name" value="AMINOPEPTIDASE"/>
    <property type="match status" value="1"/>
</dbReference>
<dbReference type="SUPFAM" id="SSF55920">
    <property type="entry name" value="Creatinase/aminopeptidase"/>
    <property type="match status" value="1"/>
</dbReference>
<dbReference type="InterPro" id="IPR000587">
    <property type="entry name" value="Creatinase_N"/>
</dbReference>
<dbReference type="eggNOG" id="COG0006">
    <property type="taxonomic scope" value="Bacteria"/>
</dbReference>
<sequence>METIKTYVKRRIEKFQTALKEADIPGALLAKPEDVFYLSNFNPVLNSHPVYLLIQPEEEPCLLVHCLRYNHAREESVTDNIRCYAKWGDAPSMAPTADEAIEKLLIPRKFRRFAFEMDYVSVNFHRGICKRLGIEESIDVTPLLNPLKIIKDPWEIDCIRGAAALVDRGVERTIEALDQGLSEAEACTEGQYSMRKLWSSKYSDREVSGFGTSEGGMIDSLFAWSLTNEHIAYGTDCPRKIVPESGDISLSMAWASLGGYHAENERSLQVGILIETRENAYEAMLAARKSIFDRLKPGVIFEDLYAAAIEEFKSRGFEDIIPGRVGHGVGLSAHEFPSVAPGNKLALEKNMIFTVEPGIMDLKWGGARHSDTVLITDDGYESLTQLPNGKISIKAG</sequence>
<dbReference type="Gene3D" id="3.90.230.10">
    <property type="entry name" value="Creatinase/methionine aminopeptidase superfamily"/>
    <property type="match status" value="1"/>
</dbReference>
<dbReference type="Pfam" id="PF00557">
    <property type="entry name" value="Peptidase_M24"/>
    <property type="match status" value="1"/>
</dbReference>
<dbReference type="OrthoDB" id="9806388at2"/>
<evidence type="ECO:0000259" key="2">
    <source>
        <dbReference type="Pfam" id="PF01321"/>
    </source>
</evidence>
<dbReference type="SUPFAM" id="SSF53092">
    <property type="entry name" value="Creatinase/prolidase N-terminal domain"/>
    <property type="match status" value="1"/>
</dbReference>
<name>F5YLG4_TREPZ</name>
<dbReference type="CDD" id="cd01066">
    <property type="entry name" value="APP_MetAP"/>
    <property type="match status" value="1"/>
</dbReference>
<evidence type="ECO:0000259" key="1">
    <source>
        <dbReference type="Pfam" id="PF00557"/>
    </source>
</evidence>
<dbReference type="InterPro" id="IPR029149">
    <property type="entry name" value="Creatin/AminoP/Spt16_N"/>
</dbReference>
<reference evidence="4" key="1">
    <citation type="submission" date="2009-12" db="EMBL/GenBank/DDBJ databases">
        <title>Complete sequence of Treponema primitia strain ZAS-2.</title>
        <authorList>
            <person name="Tetu S.G."/>
            <person name="Matson E."/>
            <person name="Ren Q."/>
            <person name="Seshadri R."/>
            <person name="Elbourne L."/>
            <person name="Hassan K.A."/>
            <person name="Durkin A."/>
            <person name="Radune D."/>
            <person name="Mohamoud Y."/>
            <person name="Shay R."/>
            <person name="Jin S."/>
            <person name="Zhang X."/>
            <person name="Lucey K."/>
            <person name="Ballor N.R."/>
            <person name="Ottesen E."/>
            <person name="Rosenthal R."/>
            <person name="Allen A."/>
            <person name="Leadbetter J.R."/>
            <person name="Paulsen I.T."/>
        </authorList>
    </citation>
    <scope>NUCLEOTIDE SEQUENCE [LARGE SCALE GENOMIC DNA]</scope>
    <source>
        <strain evidence="4">ATCC BAA-887 / DSM 12427 / ZAS-2</strain>
    </source>
</reference>
<feature type="domain" description="Peptidase M24" evidence="1">
    <location>
        <begin position="157"/>
        <end position="377"/>
    </location>
</feature>
<feature type="domain" description="Creatinase N-terminal" evidence="2">
    <location>
        <begin position="11"/>
        <end position="147"/>
    </location>
</feature>
<dbReference type="STRING" id="545694.TREPR_0473"/>
<dbReference type="GO" id="GO:0004177">
    <property type="term" value="F:aminopeptidase activity"/>
    <property type="evidence" value="ECO:0007669"/>
    <property type="project" value="UniProtKB-KW"/>
</dbReference>
<dbReference type="EMBL" id="CP001843">
    <property type="protein sequence ID" value="AEF85232.1"/>
    <property type="molecule type" value="Genomic_DNA"/>
</dbReference>
<dbReference type="HOGENOM" id="CLU_017266_4_1_12"/>
<evidence type="ECO:0000313" key="4">
    <source>
        <dbReference type="Proteomes" id="UP000009223"/>
    </source>
</evidence>
<dbReference type="Pfam" id="PF01321">
    <property type="entry name" value="Creatinase_N"/>
    <property type="match status" value="1"/>
</dbReference>
<gene>
    <name evidence="3" type="ordered locus">TREPR_0473</name>
</gene>
<proteinExistence type="predicted"/>
<reference evidence="3 4" key="2">
    <citation type="journal article" date="2011" name="ISME J.">
        <title>RNA-seq reveals cooperative metabolic interactions between two termite-gut spirochete species in co-culture.</title>
        <authorList>
            <person name="Rosenthal A.Z."/>
            <person name="Matson E.G."/>
            <person name="Eldar A."/>
            <person name="Leadbetter J.R."/>
        </authorList>
    </citation>
    <scope>NUCLEOTIDE SEQUENCE [LARGE SCALE GENOMIC DNA]</scope>
    <source>
        <strain evidence="4">ATCC BAA-887 / DSM 12427 / ZAS-2</strain>
    </source>
</reference>
<keyword evidence="4" id="KW-1185">Reference proteome</keyword>
<dbReference type="InterPro" id="IPR036005">
    <property type="entry name" value="Creatinase/aminopeptidase-like"/>
</dbReference>
<dbReference type="Gene3D" id="3.40.350.10">
    <property type="entry name" value="Creatinase/prolidase N-terminal domain"/>
    <property type="match status" value="1"/>
</dbReference>
<keyword evidence="3" id="KW-0031">Aminopeptidase</keyword>
<accession>F5YLG4</accession>
<dbReference type="Proteomes" id="UP000009223">
    <property type="component" value="Chromosome"/>
</dbReference>
<keyword evidence="3" id="KW-0645">Protease</keyword>
<dbReference type="InterPro" id="IPR000994">
    <property type="entry name" value="Pept_M24"/>
</dbReference>
<dbReference type="KEGG" id="tpi:TREPR_0473"/>
<evidence type="ECO:0000313" key="3">
    <source>
        <dbReference type="EMBL" id="AEF85232.1"/>
    </source>
</evidence>
<dbReference type="PANTHER" id="PTHR46112:SF2">
    <property type="entry name" value="XAA-PRO AMINOPEPTIDASE P-RELATED"/>
    <property type="match status" value="1"/>
</dbReference>
<dbReference type="RefSeq" id="WP_015709542.1">
    <property type="nucleotide sequence ID" value="NC_015578.1"/>
</dbReference>
<organism evidence="3 4">
    <name type="scientific">Treponema primitia (strain ATCC BAA-887 / DSM 12427 / ZAS-2)</name>
    <dbReference type="NCBI Taxonomy" id="545694"/>
    <lineage>
        <taxon>Bacteria</taxon>
        <taxon>Pseudomonadati</taxon>
        <taxon>Spirochaetota</taxon>
        <taxon>Spirochaetia</taxon>
        <taxon>Spirochaetales</taxon>
        <taxon>Treponemataceae</taxon>
        <taxon>Treponema</taxon>
    </lineage>
</organism>
<keyword evidence="3" id="KW-0378">Hydrolase</keyword>